<dbReference type="AlphaFoldDB" id="E2C8U6"/>
<evidence type="ECO:0000256" key="1">
    <source>
        <dbReference type="SAM" id="MobiDB-lite"/>
    </source>
</evidence>
<name>E2C8U6_HARSA</name>
<protein>
    <submittedName>
        <fullName evidence="2">Uncharacterized protein</fullName>
    </submittedName>
</protein>
<feature type="region of interest" description="Disordered" evidence="1">
    <location>
        <begin position="79"/>
        <end position="105"/>
    </location>
</feature>
<evidence type="ECO:0000313" key="2">
    <source>
        <dbReference type="EMBL" id="EFN75633.1"/>
    </source>
</evidence>
<organism evidence="3">
    <name type="scientific">Harpegnathos saltator</name>
    <name type="common">Jerdon's jumping ant</name>
    <dbReference type="NCBI Taxonomy" id="610380"/>
    <lineage>
        <taxon>Eukaryota</taxon>
        <taxon>Metazoa</taxon>
        <taxon>Ecdysozoa</taxon>
        <taxon>Arthropoda</taxon>
        <taxon>Hexapoda</taxon>
        <taxon>Insecta</taxon>
        <taxon>Pterygota</taxon>
        <taxon>Neoptera</taxon>
        <taxon>Endopterygota</taxon>
        <taxon>Hymenoptera</taxon>
        <taxon>Apocrita</taxon>
        <taxon>Aculeata</taxon>
        <taxon>Formicoidea</taxon>
        <taxon>Formicidae</taxon>
        <taxon>Ponerinae</taxon>
        <taxon>Ponerini</taxon>
        <taxon>Harpegnathos</taxon>
    </lineage>
</organism>
<evidence type="ECO:0000313" key="3">
    <source>
        <dbReference type="Proteomes" id="UP000008237"/>
    </source>
</evidence>
<sequence length="194" mass="22024">MDTPTDHSREIYVESNLNLESYTTAGREVLEERSGPNRLSSPPLAHKKRKRTEEVSATQLWQDKEERHCLREGFLPLESDDASTTGRSAPSRMRERGANIRGGDKCHQWGIPPVRKPHWESKSFTKEAFEGLAYIETFQVQPSRRVGAEYAVKIIHEINQNSCENILNIWHAFEDYEAVVGEGGPDGCLAVMEL</sequence>
<accession>E2C8U6</accession>
<dbReference type="Proteomes" id="UP000008237">
    <property type="component" value="Unassembled WGS sequence"/>
</dbReference>
<feature type="region of interest" description="Disordered" evidence="1">
    <location>
        <begin position="22"/>
        <end position="57"/>
    </location>
</feature>
<dbReference type="EMBL" id="GL453707">
    <property type="protein sequence ID" value="EFN75633.1"/>
    <property type="molecule type" value="Genomic_DNA"/>
</dbReference>
<reference evidence="2 3" key="1">
    <citation type="journal article" date="2010" name="Science">
        <title>Genomic comparison of the ants Camponotus floridanus and Harpegnathos saltator.</title>
        <authorList>
            <person name="Bonasio R."/>
            <person name="Zhang G."/>
            <person name="Ye C."/>
            <person name="Mutti N.S."/>
            <person name="Fang X."/>
            <person name="Qin N."/>
            <person name="Donahue G."/>
            <person name="Yang P."/>
            <person name="Li Q."/>
            <person name="Li C."/>
            <person name="Zhang P."/>
            <person name="Huang Z."/>
            <person name="Berger S.L."/>
            <person name="Reinberg D."/>
            <person name="Wang J."/>
            <person name="Liebig J."/>
        </authorList>
    </citation>
    <scope>NUCLEOTIDE SEQUENCE [LARGE SCALE GENOMIC DNA]</scope>
    <source>
        <strain evidence="2 3">R22 G/1</strain>
    </source>
</reference>
<dbReference type="InParanoid" id="E2C8U6"/>
<proteinExistence type="predicted"/>
<feature type="compositionally biased region" description="Basic and acidic residues" evidence="1">
    <location>
        <begin position="92"/>
        <end position="105"/>
    </location>
</feature>
<keyword evidence="3" id="KW-1185">Reference proteome</keyword>
<gene>
    <name evidence="2" type="ORF">EAI_10402</name>
</gene>